<dbReference type="EMBL" id="JANPWB010000007">
    <property type="protein sequence ID" value="KAJ1172179.1"/>
    <property type="molecule type" value="Genomic_DNA"/>
</dbReference>
<evidence type="ECO:0000313" key="2">
    <source>
        <dbReference type="EMBL" id="KAJ1172179.1"/>
    </source>
</evidence>
<organism evidence="2 3">
    <name type="scientific">Pleurodeles waltl</name>
    <name type="common">Iberian ribbed newt</name>
    <dbReference type="NCBI Taxonomy" id="8319"/>
    <lineage>
        <taxon>Eukaryota</taxon>
        <taxon>Metazoa</taxon>
        <taxon>Chordata</taxon>
        <taxon>Craniata</taxon>
        <taxon>Vertebrata</taxon>
        <taxon>Euteleostomi</taxon>
        <taxon>Amphibia</taxon>
        <taxon>Batrachia</taxon>
        <taxon>Caudata</taxon>
        <taxon>Salamandroidea</taxon>
        <taxon>Salamandridae</taxon>
        <taxon>Pleurodelinae</taxon>
        <taxon>Pleurodeles</taxon>
    </lineage>
</organism>
<reference evidence="2" key="1">
    <citation type="journal article" date="2022" name="bioRxiv">
        <title>Sequencing and chromosome-scale assembly of the giantPleurodeles waltlgenome.</title>
        <authorList>
            <person name="Brown T."/>
            <person name="Elewa A."/>
            <person name="Iarovenko S."/>
            <person name="Subramanian E."/>
            <person name="Araus A.J."/>
            <person name="Petzold A."/>
            <person name="Susuki M."/>
            <person name="Suzuki K.-i.T."/>
            <person name="Hayashi T."/>
            <person name="Toyoda A."/>
            <person name="Oliveira C."/>
            <person name="Osipova E."/>
            <person name="Leigh N.D."/>
            <person name="Simon A."/>
            <person name="Yun M.H."/>
        </authorList>
    </citation>
    <scope>NUCLEOTIDE SEQUENCE</scope>
    <source>
        <strain evidence="2">20211129_DDA</strain>
        <tissue evidence="2">Liver</tissue>
    </source>
</reference>
<protein>
    <submittedName>
        <fullName evidence="2">Uncharacterized protein</fullName>
    </submittedName>
</protein>
<name>A0AAV7T857_PLEWA</name>
<keyword evidence="3" id="KW-1185">Reference proteome</keyword>
<accession>A0AAV7T857</accession>
<sequence>MPVLRPLGAMLFAGRRDPTAGLCHFLDEVGSPPPVLPMFSHSHRLLCRPRCGLSGRYSAYVVLRPEEPPAKAAPPCLCQGYSGFTPGPASLTKLHSAGRYGPPPPGHNLWLQPR</sequence>
<gene>
    <name evidence="2" type="ORF">NDU88_004029</name>
</gene>
<proteinExistence type="predicted"/>
<feature type="region of interest" description="Disordered" evidence="1">
    <location>
        <begin position="94"/>
        <end position="114"/>
    </location>
</feature>
<evidence type="ECO:0000313" key="3">
    <source>
        <dbReference type="Proteomes" id="UP001066276"/>
    </source>
</evidence>
<evidence type="ECO:0000256" key="1">
    <source>
        <dbReference type="SAM" id="MobiDB-lite"/>
    </source>
</evidence>
<comment type="caution">
    <text evidence="2">The sequence shown here is derived from an EMBL/GenBank/DDBJ whole genome shotgun (WGS) entry which is preliminary data.</text>
</comment>
<dbReference type="Proteomes" id="UP001066276">
    <property type="component" value="Chromosome 4_1"/>
</dbReference>
<dbReference type="AlphaFoldDB" id="A0AAV7T857"/>